<dbReference type="Proteomes" id="UP001085076">
    <property type="component" value="Miscellaneous, Linkage group lg08"/>
</dbReference>
<keyword evidence="2" id="KW-0694">RNA-binding</keyword>
<evidence type="ECO:0000259" key="4">
    <source>
        <dbReference type="PROSITE" id="PS50882"/>
    </source>
</evidence>
<name>A0A9D5C3Q1_9LILI</name>
<dbReference type="PANTHER" id="PTHR12357">
    <property type="entry name" value="YTH YT521-B HOMOLOGY DOMAIN-CONTAINING"/>
    <property type="match status" value="1"/>
</dbReference>
<dbReference type="AlphaFoldDB" id="A0A9D5C3Q1"/>
<evidence type="ECO:0000256" key="2">
    <source>
        <dbReference type="RuleBase" id="RU369095"/>
    </source>
</evidence>
<proteinExistence type="inferred from homology"/>
<reference evidence="5" key="2">
    <citation type="journal article" date="2022" name="Hortic Res">
        <title>The genome of Dioscorea zingiberensis sheds light on the biosynthesis, origin and evolution of the medicinally important diosgenin saponins.</title>
        <authorList>
            <person name="Li Y."/>
            <person name="Tan C."/>
            <person name="Li Z."/>
            <person name="Guo J."/>
            <person name="Li S."/>
            <person name="Chen X."/>
            <person name="Wang C."/>
            <person name="Dai X."/>
            <person name="Yang H."/>
            <person name="Song W."/>
            <person name="Hou L."/>
            <person name="Xu J."/>
            <person name="Tong Z."/>
            <person name="Xu A."/>
            <person name="Yuan X."/>
            <person name="Wang W."/>
            <person name="Yang Q."/>
            <person name="Chen L."/>
            <person name="Sun Z."/>
            <person name="Wang K."/>
            <person name="Pan B."/>
            <person name="Chen J."/>
            <person name="Bao Y."/>
            <person name="Liu F."/>
            <person name="Qi X."/>
            <person name="Gang D.R."/>
            <person name="Wen J."/>
            <person name="Li J."/>
        </authorList>
    </citation>
    <scope>NUCLEOTIDE SEQUENCE</scope>
    <source>
        <strain evidence="5">Dzin_1.0</strain>
    </source>
</reference>
<dbReference type="InterPro" id="IPR021133">
    <property type="entry name" value="HEAT_type_2"/>
</dbReference>
<feature type="compositionally biased region" description="Low complexity" evidence="3">
    <location>
        <begin position="13"/>
        <end position="28"/>
    </location>
</feature>
<dbReference type="GO" id="GO:0003729">
    <property type="term" value="F:mRNA binding"/>
    <property type="evidence" value="ECO:0007669"/>
    <property type="project" value="UniProtKB-UniRule"/>
</dbReference>
<dbReference type="EMBL" id="JAGGNH010000008">
    <property type="protein sequence ID" value="KAJ0965991.1"/>
    <property type="molecule type" value="Genomic_DNA"/>
</dbReference>
<dbReference type="InterPro" id="IPR016024">
    <property type="entry name" value="ARM-type_fold"/>
</dbReference>
<evidence type="ECO:0000256" key="1">
    <source>
        <dbReference type="PROSITE-ProRule" id="PRU00103"/>
    </source>
</evidence>
<dbReference type="Pfam" id="PF13513">
    <property type="entry name" value="HEAT_EZ"/>
    <property type="match status" value="1"/>
</dbReference>
<feature type="repeat" description="HEAT" evidence="1">
    <location>
        <begin position="82"/>
        <end position="117"/>
    </location>
</feature>
<dbReference type="Gene3D" id="3.10.590.10">
    <property type="entry name" value="ph1033 like domains"/>
    <property type="match status" value="1"/>
</dbReference>
<organism evidence="5 6">
    <name type="scientific">Dioscorea zingiberensis</name>
    <dbReference type="NCBI Taxonomy" id="325984"/>
    <lineage>
        <taxon>Eukaryota</taxon>
        <taxon>Viridiplantae</taxon>
        <taxon>Streptophyta</taxon>
        <taxon>Embryophyta</taxon>
        <taxon>Tracheophyta</taxon>
        <taxon>Spermatophyta</taxon>
        <taxon>Magnoliopsida</taxon>
        <taxon>Liliopsida</taxon>
        <taxon>Dioscoreales</taxon>
        <taxon>Dioscoreaceae</taxon>
        <taxon>Dioscorea</taxon>
    </lineage>
</organism>
<dbReference type="PANTHER" id="PTHR12357:SF92">
    <property type="entry name" value="YTH DOMAIN-CONTAINING FAMILY PROTEIN"/>
    <property type="match status" value="1"/>
</dbReference>
<comment type="caution">
    <text evidence="5">The sequence shown here is derived from an EMBL/GenBank/DDBJ whole genome shotgun (WGS) entry which is preliminary data.</text>
</comment>
<comment type="function">
    <text evidence="2">Specifically recognizes and binds N6-methyladenosine (m6A)-containing RNAs, and regulates mRNA stability. M6A is a modification present at internal sites of mRNAs and some non-coding RNAs and plays a role in mRNA stability and processing.</text>
</comment>
<sequence length="441" mass="49232">MGSSSSVNYRRYSATANPRPSPASSSPAGDDHGGLLPTIIVERAGSYAWTHKSWRVREEFARTVATTIGLFASTEATLQPVLLPPVLQLLSDSNNSVREAAIACLEILRGSLWPAKTLPCFSFLFSKHWPIMKVNASGHFCGVAEMVGPADFSKDMDFWQQDKWIGSFTVKWHIMKDVPNTSLRHIIVENNENRPVTSSRDTQEVPYLPGLSMLHIFKNLSLGTSLLDDFMFYEERQKIMEEERSRLPRRGYMSFALSLSVPSHRPSDSVYLGPVIFENQLNSAIDADISKGGEQPGVFVKDNRVVLDSAIKQLSEVDENEPILPTDNSPKSDEKKHQLYGICLPHWLYSLLSQGSCNSVGMEMYKGSDQLMTETCMMPELVLDQGLYYYPAAANYYGYHCTGFESPSELDDHHMFFGLDGQDLHANGANRHGSAPDNVMT</sequence>
<dbReference type="SUPFAM" id="SSF48371">
    <property type="entry name" value="ARM repeat"/>
    <property type="match status" value="1"/>
</dbReference>
<dbReference type="InterPro" id="IPR007275">
    <property type="entry name" value="YTH_domain"/>
</dbReference>
<reference evidence="5" key="1">
    <citation type="submission" date="2021-03" db="EMBL/GenBank/DDBJ databases">
        <authorList>
            <person name="Li Z."/>
            <person name="Yang C."/>
        </authorList>
    </citation>
    <scope>NUCLEOTIDE SEQUENCE</scope>
    <source>
        <strain evidence="5">Dzin_1.0</strain>
        <tissue evidence="5">Leaf</tissue>
    </source>
</reference>
<keyword evidence="6" id="KW-1185">Reference proteome</keyword>
<evidence type="ECO:0000313" key="6">
    <source>
        <dbReference type="Proteomes" id="UP001085076"/>
    </source>
</evidence>
<protein>
    <recommendedName>
        <fullName evidence="2">YTH domain-containing family protein</fullName>
    </recommendedName>
</protein>
<feature type="domain" description="YTH" evidence="4">
    <location>
        <begin position="68"/>
        <end position="217"/>
    </location>
</feature>
<evidence type="ECO:0000313" key="5">
    <source>
        <dbReference type="EMBL" id="KAJ0965991.1"/>
    </source>
</evidence>
<feature type="region of interest" description="Disordered" evidence="3">
    <location>
        <begin position="1"/>
        <end position="31"/>
    </location>
</feature>
<dbReference type="OrthoDB" id="306690at2759"/>
<dbReference type="Gene3D" id="1.25.10.10">
    <property type="entry name" value="Leucine-rich Repeat Variant"/>
    <property type="match status" value="1"/>
</dbReference>
<dbReference type="PROSITE" id="PS50882">
    <property type="entry name" value="YTH"/>
    <property type="match status" value="1"/>
</dbReference>
<dbReference type="InterPro" id="IPR045168">
    <property type="entry name" value="YTH_prot"/>
</dbReference>
<dbReference type="GO" id="GO:0005737">
    <property type="term" value="C:cytoplasm"/>
    <property type="evidence" value="ECO:0007669"/>
    <property type="project" value="TreeGrafter"/>
</dbReference>
<comment type="similarity">
    <text evidence="2">Belongs to the YTHDF family.</text>
</comment>
<dbReference type="GO" id="GO:1990247">
    <property type="term" value="F:N6-methyladenosine-containing RNA reader activity"/>
    <property type="evidence" value="ECO:0007669"/>
    <property type="project" value="UniProtKB-UniRule"/>
</dbReference>
<dbReference type="GO" id="GO:0061157">
    <property type="term" value="P:mRNA destabilization"/>
    <property type="evidence" value="ECO:0007669"/>
    <property type="project" value="TreeGrafter"/>
</dbReference>
<accession>A0A9D5C3Q1</accession>
<dbReference type="InterPro" id="IPR011989">
    <property type="entry name" value="ARM-like"/>
</dbReference>
<gene>
    <name evidence="5" type="ORF">J5N97_027129</name>
</gene>
<dbReference type="Pfam" id="PF04146">
    <property type="entry name" value="YTH"/>
    <property type="match status" value="1"/>
</dbReference>
<dbReference type="PROSITE" id="PS50077">
    <property type="entry name" value="HEAT_REPEAT"/>
    <property type="match status" value="1"/>
</dbReference>
<evidence type="ECO:0000256" key="3">
    <source>
        <dbReference type="SAM" id="MobiDB-lite"/>
    </source>
</evidence>
<dbReference type="CDD" id="cd21134">
    <property type="entry name" value="YTH"/>
    <property type="match status" value="1"/>
</dbReference>